<dbReference type="InterPro" id="IPR023385">
    <property type="entry name" value="YopX-like_C"/>
</dbReference>
<comment type="caution">
    <text evidence="2">The sequence shown here is derived from an EMBL/GenBank/DDBJ whole genome shotgun (WGS) entry which is preliminary data.</text>
</comment>
<evidence type="ECO:0000313" key="3">
    <source>
        <dbReference type="Proteomes" id="UP001597262"/>
    </source>
</evidence>
<proteinExistence type="predicted"/>
<dbReference type="InterPro" id="IPR010024">
    <property type="entry name" value="CHP16711"/>
</dbReference>
<evidence type="ECO:0000259" key="1">
    <source>
        <dbReference type="Pfam" id="PF09643"/>
    </source>
</evidence>
<accession>A0ABW3S642</accession>
<dbReference type="Proteomes" id="UP001597262">
    <property type="component" value="Unassembled WGS sequence"/>
</dbReference>
<dbReference type="InterPro" id="IPR019096">
    <property type="entry name" value="YopX_protein"/>
</dbReference>
<sequence length="160" mass="18338">MRNYKFRGKRLDNGKWTHGDLIQLLGEQGQGRKFIVDNRFGACIDNEGNFVNTEAPFVNEIDPETVGQYTGLQDKNGNDIYEGDIINITYDTNYSEKPYYIGTVKYGANEDYPAFDLCPWIDCEMNALSWLKSESDESVKSYEVIGNIYDNPNLLEGYKQ</sequence>
<dbReference type="SUPFAM" id="SSF159006">
    <property type="entry name" value="YopX-like"/>
    <property type="match status" value="1"/>
</dbReference>
<name>A0ABW3S642_9BACL</name>
<dbReference type="Gene3D" id="2.30.30.290">
    <property type="entry name" value="YopX-like domains"/>
    <property type="match status" value="1"/>
</dbReference>
<dbReference type="EMBL" id="JBHTLM010000033">
    <property type="protein sequence ID" value="MFD1179501.1"/>
    <property type="molecule type" value="Genomic_DNA"/>
</dbReference>
<evidence type="ECO:0000313" key="2">
    <source>
        <dbReference type="EMBL" id="MFD1179501.1"/>
    </source>
</evidence>
<dbReference type="RefSeq" id="WP_379321926.1">
    <property type="nucleotide sequence ID" value="NZ_JBHTLM010000033.1"/>
</dbReference>
<reference evidence="3" key="1">
    <citation type="journal article" date="2019" name="Int. J. Syst. Evol. Microbiol.">
        <title>The Global Catalogue of Microorganisms (GCM) 10K type strain sequencing project: providing services to taxonomists for standard genome sequencing and annotation.</title>
        <authorList>
            <consortium name="The Broad Institute Genomics Platform"/>
            <consortium name="The Broad Institute Genome Sequencing Center for Infectious Disease"/>
            <person name="Wu L."/>
            <person name="Ma J."/>
        </authorList>
    </citation>
    <scope>NUCLEOTIDE SEQUENCE [LARGE SCALE GENOMIC DNA]</scope>
    <source>
        <strain evidence="3">CCUG 59189</strain>
    </source>
</reference>
<protein>
    <submittedName>
        <fullName evidence="2">YopX family protein</fullName>
    </submittedName>
</protein>
<keyword evidence="3" id="KW-1185">Reference proteome</keyword>
<feature type="domain" description="YopX protein" evidence="1">
    <location>
        <begin position="5"/>
        <end position="156"/>
    </location>
</feature>
<organism evidence="2 3">
    <name type="scientific">Paenibacillus puldeungensis</name>
    <dbReference type="NCBI Taxonomy" id="696536"/>
    <lineage>
        <taxon>Bacteria</taxon>
        <taxon>Bacillati</taxon>
        <taxon>Bacillota</taxon>
        <taxon>Bacilli</taxon>
        <taxon>Bacillales</taxon>
        <taxon>Paenibacillaceae</taxon>
        <taxon>Paenibacillus</taxon>
    </lineage>
</organism>
<gene>
    <name evidence="2" type="ORF">ACFQ3W_24835</name>
</gene>
<dbReference type="Pfam" id="PF09643">
    <property type="entry name" value="YopX"/>
    <property type="match status" value="1"/>
</dbReference>
<dbReference type="NCBIfam" id="TIGR01671">
    <property type="entry name" value="phage_TIGR01671"/>
    <property type="match status" value="1"/>
</dbReference>